<dbReference type="EMBL" id="CP042425">
    <property type="protein sequence ID" value="QEL21122.1"/>
    <property type="molecule type" value="Genomic_DNA"/>
</dbReference>
<protein>
    <recommendedName>
        <fullName evidence="4">Glycosyltransferase RgtA/B/C/D-like domain-containing protein</fullName>
    </recommendedName>
</protein>
<dbReference type="RefSeq" id="WP_149115362.1">
    <property type="nucleotide sequence ID" value="NZ_CP042425.1"/>
</dbReference>
<feature type="transmembrane region" description="Helical" evidence="1">
    <location>
        <begin position="218"/>
        <end position="235"/>
    </location>
</feature>
<feature type="transmembrane region" description="Helical" evidence="1">
    <location>
        <begin position="320"/>
        <end position="340"/>
    </location>
</feature>
<feature type="transmembrane region" description="Helical" evidence="1">
    <location>
        <begin position="387"/>
        <end position="410"/>
    </location>
</feature>
<name>A0A5C1AU41_9BACT</name>
<dbReference type="AlphaFoldDB" id="A0A5C1AU41"/>
<feature type="transmembrane region" description="Helical" evidence="1">
    <location>
        <begin position="170"/>
        <end position="187"/>
    </location>
</feature>
<sequence length="579" mass="64535">MMLTRPKLALPRLGRPRLWPAVRGPLFAVAVFVLAFAGTVRPFVGSNFAYLPGDLVDNRLNNFILEHGYRWATRQQKEFWHVPFCYPARWVTACSDAHLGNLPIYAAFRYSGAGPERAFQLWWVTTFVLTFTATVWAMRRLKQGWLAATVAATVFTFGPSQMLCMGHGQLFPRYFVPLAVVFWWEFLNRPHWKLLLGTVACWVGQVYCTVYIGYFLGLLLVMMATAFVVVGRPNWRGLLWPSVREVAFRLAVLVAGAAALYPQLRPYLAPDHDVAKPTPELILSYLPKPIDYLRAGQPSAVWSWTRAVIGGEDTPATPTFHLFPGAVAGAGFLFGLACLFRKSTRRKPAAVFTLAALLLGAVVMHYPGWTPYRGFLNLPLAGSVRGVFRVGLMILFPLAVVAGIAAGQLVDAVRQKWGAKSRWATVAVLLSLVLLDVKSHEPGGPETGIGRTAIADAVARREALADVVRPYVDPTKVLYVFPPPGGSLHDILVTQVDAMWVSQMLGIPTVNGWTGHWPRDWFQFPTYSTLFWWLVPRNGIPGETLDRFLIFGTPTGSEDSPMEQDFRSRFHARPWPTVP</sequence>
<organism evidence="2 3">
    <name type="scientific">Limnoglobus roseus</name>
    <dbReference type="NCBI Taxonomy" id="2598579"/>
    <lineage>
        <taxon>Bacteria</taxon>
        <taxon>Pseudomonadati</taxon>
        <taxon>Planctomycetota</taxon>
        <taxon>Planctomycetia</taxon>
        <taxon>Gemmatales</taxon>
        <taxon>Gemmataceae</taxon>
        <taxon>Limnoglobus</taxon>
    </lineage>
</organism>
<feature type="transmembrane region" description="Helical" evidence="1">
    <location>
        <begin position="145"/>
        <end position="164"/>
    </location>
</feature>
<reference evidence="3" key="1">
    <citation type="submission" date="2019-08" db="EMBL/GenBank/DDBJ databases">
        <title>Limnoglobus roseus gen. nov., sp. nov., a novel freshwater planctomycete with a giant genome from the family Gemmataceae.</title>
        <authorList>
            <person name="Kulichevskaya I.S."/>
            <person name="Naumoff D.G."/>
            <person name="Miroshnikov K."/>
            <person name="Ivanova A."/>
            <person name="Philippov D.A."/>
            <person name="Hakobyan A."/>
            <person name="Rijpstra I.C."/>
            <person name="Sinninghe Damste J.S."/>
            <person name="Liesack W."/>
            <person name="Dedysh S.N."/>
        </authorList>
    </citation>
    <scope>NUCLEOTIDE SEQUENCE [LARGE SCALE GENOMIC DNA]</scope>
    <source>
        <strain evidence="3">PX52</strain>
    </source>
</reference>
<evidence type="ECO:0000256" key="1">
    <source>
        <dbReference type="SAM" id="Phobius"/>
    </source>
</evidence>
<dbReference type="Proteomes" id="UP000324974">
    <property type="component" value="Chromosome"/>
</dbReference>
<evidence type="ECO:0000313" key="3">
    <source>
        <dbReference type="Proteomes" id="UP000324974"/>
    </source>
</evidence>
<keyword evidence="3" id="KW-1185">Reference proteome</keyword>
<keyword evidence="1" id="KW-0812">Transmembrane</keyword>
<evidence type="ECO:0000313" key="2">
    <source>
        <dbReference type="EMBL" id="QEL21122.1"/>
    </source>
</evidence>
<keyword evidence="1" id="KW-1133">Transmembrane helix</keyword>
<gene>
    <name evidence="2" type="ORF">PX52LOC_08252</name>
</gene>
<evidence type="ECO:0008006" key="4">
    <source>
        <dbReference type="Google" id="ProtNLM"/>
    </source>
</evidence>
<proteinExistence type="predicted"/>
<accession>A0A5C1AU41</accession>
<dbReference type="KEGG" id="lrs:PX52LOC_08252"/>
<feature type="transmembrane region" description="Helical" evidence="1">
    <location>
        <begin position="349"/>
        <end position="367"/>
    </location>
</feature>
<feature type="transmembrane region" description="Helical" evidence="1">
    <location>
        <begin position="119"/>
        <end position="138"/>
    </location>
</feature>
<keyword evidence="1" id="KW-0472">Membrane</keyword>
<dbReference type="OrthoDB" id="134977at2"/>